<dbReference type="SUPFAM" id="SSF52949">
    <property type="entry name" value="Macro domain-like"/>
    <property type="match status" value="1"/>
</dbReference>
<name>A0A0F9MGH8_9ZZZZ</name>
<comment type="caution">
    <text evidence="1">The sequence shown here is derived from an EMBL/GenBank/DDBJ whole genome shotgun (WGS) entry which is preliminary data.</text>
</comment>
<evidence type="ECO:0000313" key="1">
    <source>
        <dbReference type="EMBL" id="KKN06475.1"/>
    </source>
</evidence>
<dbReference type="PANTHER" id="PTHR12521">
    <property type="entry name" value="PROTEIN C6ORF130"/>
    <property type="match status" value="1"/>
</dbReference>
<dbReference type="GO" id="GO:0140291">
    <property type="term" value="P:peptidyl-glutamate ADP-deribosylation"/>
    <property type="evidence" value="ECO:0007669"/>
    <property type="project" value="TreeGrafter"/>
</dbReference>
<dbReference type="InterPro" id="IPR050892">
    <property type="entry name" value="ADP-ribose_metab_enzymes"/>
</dbReference>
<gene>
    <name evidence="1" type="ORF">LCGC14_1076920</name>
</gene>
<evidence type="ECO:0008006" key="2">
    <source>
        <dbReference type="Google" id="ProtNLM"/>
    </source>
</evidence>
<proteinExistence type="predicted"/>
<dbReference type="AlphaFoldDB" id="A0A0F9MGH8"/>
<accession>A0A0F9MGH8</accession>
<dbReference type="InterPro" id="IPR043472">
    <property type="entry name" value="Macro_dom-like"/>
</dbReference>
<organism evidence="1">
    <name type="scientific">marine sediment metagenome</name>
    <dbReference type="NCBI Taxonomy" id="412755"/>
    <lineage>
        <taxon>unclassified sequences</taxon>
        <taxon>metagenomes</taxon>
        <taxon>ecological metagenomes</taxon>
    </lineage>
</organism>
<reference evidence="1" key="1">
    <citation type="journal article" date="2015" name="Nature">
        <title>Complex archaea that bridge the gap between prokaryotes and eukaryotes.</title>
        <authorList>
            <person name="Spang A."/>
            <person name="Saw J.H."/>
            <person name="Jorgensen S.L."/>
            <person name="Zaremba-Niedzwiedzka K."/>
            <person name="Martijn J."/>
            <person name="Lind A.E."/>
            <person name="van Eijk R."/>
            <person name="Schleper C."/>
            <person name="Guy L."/>
            <person name="Ettema T.J."/>
        </authorList>
    </citation>
    <scope>NUCLEOTIDE SEQUENCE</scope>
</reference>
<sequence length="145" mass="16325">MKEVHGNLWDAKADYTVITTNGVVREDGAAVMGRGVAFQAKDRYPGLEYTLGRRIKLRGNHVSLMSKLISFPVKHHWQDPADLELIKQSTEELVILIDHQALTGYPTSHIAMPRPGCGNGRLDWKDVQAVIEPLLDDRFTVYNND</sequence>
<dbReference type="Gene3D" id="3.40.220.10">
    <property type="entry name" value="Leucine Aminopeptidase, subunit E, domain 1"/>
    <property type="match status" value="1"/>
</dbReference>
<dbReference type="PANTHER" id="PTHR12521:SF0">
    <property type="entry name" value="ADP-RIBOSE GLYCOHYDROLASE OARD1"/>
    <property type="match status" value="1"/>
</dbReference>
<dbReference type="EMBL" id="LAZR01004687">
    <property type="protein sequence ID" value="KKN06475.1"/>
    <property type="molecule type" value="Genomic_DNA"/>
</dbReference>
<protein>
    <recommendedName>
        <fullName evidence="2">Macro domain-containing protein</fullName>
    </recommendedName>
</protein>